<dbReference type="InterPro" id="IPR050056">
    <property type="entry name" value="Hemoglobin_oxygen_transport"/>
</dbReference>
<dbReference type="GO" id="GO:0043177">
    <property type="term" value="F:organic acid binding"/>
    <property type="evidence" value="ECO:0007669"/>
    <property type="project" value="TreeGrafter"/>
</dbReference>
<dbReference type="PRINTS" id="PR00612">
    <property type="entry name" value="ALPHAHAEM"/>
</dbReference>
<dbReference type="Pfam" id="PF00042">
    <property type="entry name" value="Globin"/>
    <property type="match status" value="1"/>
</dbReference>
<dbReference type="GO" id="GO:0031720">
    <property type="term" value="F:haptoglobin binding"/>
    <property type="evidence" value="ECO:0007669"/>
    <property type="project" value="TreeGrafter"/>
</dbReference>
<evidence type="ECO:0000256" key="1">
    <source>
        <dbReference type="ARBA" id="ARBA00008705"/>
    </source>
</evidence>
<dbReference type="Gene3D" id="1.10.490.10">
    <property type="entry name" value="Globins"/>
    <property type="match status" value="1"/>
</dbReference>
<dbReference type="GO" id="GO:0019825">
    <property type="term" value="F:oxygen binding"/>
    <property type="evidence" value="ECO:0007669"/>
    <property type="project" value="InterPro"/>
</dbReference>
<reference evidence="9" key="1">
    <citation type="submission" date="2021-12" db="EMBL/GenBank/DDBJ databases">
        <title>Oxygenation properties of hemoglobins and the underlying structural mechanisms in two Eremias lizards from Qinghai-Tibet Plateau.</title>
        <authorList>
            <person name="Pu P."/>
            <person name="Niu Z."/>
            <person name="Ma M."/>
            <person name="Lu S."/>
            <person name="Zhang T."/>
            <person name="Meng F."/>
            <person name="Xi L."/>
            <person name="He J."/>
            <person name="Wang J."/>
            <person name="Tang X."/>
            <person name="Chen Q."/>
        </authorList>
    </citation>
    <scope>NUCLEOTIDE SEQUENCE</scope>
    <source>
        <tissue evidence="9">Liver</tissue>
    </source>
</reference>
<dbReference type="GO" id="GO:0046872">
    <property type="term" value="F:metal ion binding"/>
    <property type="evidence" value="ECO:0007669"/>
    <property type="project" value="UniProtKB-KW"/>
</dbReference>
<name>A0A9E9FWS9_9SAUR</name>
<dbReference type="SUPFAM" id="SSF46458">
    <property type="entry name" value="Globin-like"/>
    <property type="match status" value="1"/>
</dbReference>
<dbReference type="EMBL" id="OL804552">
    <property type="protein sequence ID" value="WAQ14780.1"/>
    <property type="molecule type" value="mRNA"/>
</dbReference>
<dbReference type="GO" id="GO:0005833">
    <property type="term" value="C:hemoglobin complex"/>
    <property type="evidence" value="ECO:0007669"/>
    <property type="project" value="InterPro"/>
</dbReference>
<keyword evidence="4 7" id="KW-0561">Oxygen transport</keyword>
<dbReference type="InterPro" id="IPR000971">
    <property type="entry name" value="Globin"/>
</dbReference>
<keyword evidence="5" id="KW-0479">Metal-binding</keyword>
<dbReference type="PANTHER" id="PTHR11442">
    <property type="entry name" value="HEMOGLOBIN FAMILY MEMBER"/>
    <property type="match status" value="1"/>
</dbReference>
<keyword evidence="3 7" id="KW-0349">Heme</keyword>
<sequence>MVLTAEERKAIQSSWAKLAPEHDDLGGEALTRLFQVYTQSKIYFPHFDLCPGSNDIHRHGQKVVKAIDSAIKNMDNIRGCLSDLSDLHAYNLRVDPVNFKFLARCIHVTLASSLRGDYNALVYLAWDKLLCVIAEVLTEKYR</sequence>
<evidence type="ECO:0000256" key="3">
    <source>
        <dbReference type="ARBA" id="ARBA00022617"/>
    </source>
</evidence>
<dbReference type="FunFam" id="1.10.490.10:FF:000002">
    <property type="entry name" value="Hemoglobin subunit alpha"/>
    <property type="match status" value="1"/>
</dbReference>
<dbReference type="PROSITE" id="PS01033">
    <property type="entry name" value="GLOBIN"/>
    <property type="match status" value="1"/>
</dbReference>
<evidence type="ECO:0000256" key="4">
    <source>
        <dbReference type="ARBA" id="ARBA00022621"/>
    </source>
</evidence>
<organism evidence="9">
    <name type="scientific">Eremias argus</name>
    <dbReference type="NCBI Taxonomy" id="118841"/>
    <lineage>
        <taxon>Eukaryota</taxon>
        <taxon>Metazoa</taxon>
        <taxon>Chordata</taxon>
        <taxon>Craniata</taxon>
        <taxon>Vertebrata</taxon>
        <taxon>Euteleostomi</taxon>
        <taxon>Lepidosauria</taxon>
        <taxon>Squamata</taxon>
        <taxon>Bifurcata</taxon>
        <taxon>Unidentata</taxon>
        <taxon>Episquamata</taxon>
        <taxon>Laterata</taxon>
        <taxon>Lacertibaenia</taxon>
        <taxon>Lacertidae</taxon>
        <taxon>Eremias</taxon>
    </lineage>
</organism>
<dbReference type="GO" id="GO:0005344">
    <property type="term" value="F:oxygen carrier activity"/>
    <property type="evidence" value="ECO:0007669"/>
    <property type="project" value="UniProtKB-KW"/>
</dbReference>
<dbReference type="InterPro" id="IPR009050">
    <property type="entry name" value="Globin-like_sf"/>
</dbReference>
<dbReference type="PANTHER" id="PTHR11442:SF48">
    <property type="entry name" value="HEMOGLOBIN SUBUNIT ALPHA"/>
    <property type="match status" value="1"/>
</dbReference>
<protein>
    <submittedName>
        <fullName evidence="9">Alpha-D-globin</fullName>
    </submittedName>
</protein>
<evidence type="ECO:0000259" key="8">
    <source>
        <dbReference type="PROSITE" id="PS01033"/>
    </source>
</evidence>
<proteinExistence type="evidence at transcript level"/>
<evidence type="ECO:0000256" key="2">
    <source>
        <dbReference type="ARBA" id="ARBA00022448"/>
    </source>
</evidence>
<keyword evidence="2 7" id="KW-0813">Transport</keyword>
<keyword evidence="6" id="KW-0408">Iron</keyword>
<feature type="domain" description="Globin" evidence="8">
    <location>
        <begin position="2"/>
        <end position="142"/>
    </location>
</feature>
<accession>A0A9E9FWS9</accession>
<gene>
    <name evidence="9" type="primary">HbD</name>
</gene>
<evidence type="ECO:0000256" key="6">
    <source>
        <dbReference type="ARBA" id="ARBA00023004"/>
    </source>
</evidence>
<dbReference type="AlphaFoldDB" id="A0A9E9FWS9"/>
<evidence type="ECO:0000256" key="5">
    <source>
        <dbReference type="ARBA" id="ARBA00022723"/>
    </source>
</evidence>
<dbReference type="InterPro" id="IPR012292">
    <property type="entry name" value="Globin/Proto"/>
</dbReference>
<dbReference type="GO" id="GO:0042744">
    <property type="term" value="P:hydrogen peroxide catabolic process"/>
    <property type="evidence" value="ECO:0007669"/>
    <property type="project" value="TreeGrafter"/>
</dbReference>
<dbReference type="CDD" id="cd08927">
    <property type="entry name" value="Hb-alpha-like"/>
    <property type="match status" value="1"/>
</dbReference>
<comment type="similarity">
    <text evidence="1 7">Belongs to the globin family.</text>
</comment>
<dbReference type="GO" id="GO:0031838">
    <property type="term" value="C:haptoglobin-hemoglobin complex"/>
    <property type="evidence" value="ECO:0007669"/>
    <property type="project" value="TreeGrafter"/>
</dbReference>
<dbReference type="GO" id="GO:0072562">
    <property type="term" value="C:blood microparticle"/>
    <property type="evidence" value="ECO:0007669"/>
    <property type="project" value="TreeGrafter"/>
</dbReference>
<dbReference type="GO" id="GO:0004601">
    <property type="term" value="F:peroxidase activity"/>
    <property type="evidence" value="ECO:0007669"/>
    <property type="project" value="TreeGrafter"/>
</dbReference>
<dbReference type="GO" id="GO:0020037">
    <property type="term" value="F:heme binding"/>
    <property type="evidence" value="ECO:0007669"/>
    <property type="project" value="InterPro"/>
</dbReference>
<evidence type="ECO:0000313" key="9">
    <source>
        <dbReference type="EMBL" id="WAQ14780.1"/>
    </source>
</evidence>
<evidence type="ECO:0000256" key="7">
    <source>
        <dbReference type="RuleBase" id="RU000356"/>
    </source>
</evidence>
<dbReference type="InterPro" id="IPR002338">
    <property type="entry name" value="Hemoglobin_a-typ"/>
</dbReference>